<feature type="transmembrane region" description="Helical" evidence="8">
    <location>
        <begin position="411"/>
        <end position="430"/>
    </location>
</feature>
<keyword evidence="6 8" id="KW-0472">Membrane</keyword>
<evidence type="ECO:0000259" key="9">
    <source>
        <dbReference type="PROSITE" id="PS50850"/>
    </source>
</evidence>
<evidence type="ECO:0000256" key="5">
    <source>
        <dbReference type="ARBA" id="ARBA00022989"/>
    </source>
</evidence>
<evidence type="ECO:0000256" key="6">
    <source>
        <dbReference type="ARBA" id="ARBA00023136"/>
    </source>
</evidence>
<feature type="transmembrane region" description="Helical" evidence="8">
    <location>
        <begin position="66"/>
        <end position="84"/>
    </location>
</feature>
<feature type="transmembrane region" description="Helical" evidence="8">
    <location>
        <begin position="153"/>
        <end position="175"/>
    </location>
</feature>
<evidence type="ECO:0000313" key="10">
    <source>
        <dbReference type="EMBL" id="CAG8908890.1"/>
    </source>
</evidence>
<dbReference type="NCBIfam" id="TIGR00879">
    <property type="entry name" value="SP"/>
    <property type="match status" value="1"/>
</dbReference>
<keyword evidence="11" id="KW-1185">Reference proteome</keyword>
<dbReference type="GO" id="GO:0016020">
    <property type="term" value="C:membrane"/>
    <property type="evidence" value="ECO:0007669"/>
    <property type="project" value="UniProtKB-SubCell"/>
</dbReference>
<evidence type="ECO:0000256" key="7">
    <source>
        <dbReference type="RuleBase" id="RU003346"/>
    </source>
</evidence>
<evidence type="ECO:0000256" key="3">
    <source>
        <dbReference type="ARBA" id="ARBA00022448"/>
    </source>
</evidence>
<dbReference type="OrthoDB" id="6339427at2759"/>
<evidence type="ECO:0000313" key="11">
    <source>
        <dbReference type="Proteomes" id="UP001154252"/>
    </source>
</evidence>
<organism evidence="10 11">
    <name type="scientific">Penicillium egyptiacum</name>
    <dbReference type="NCBI Taxonomy" id="1303716"/>
    <lineage>
        <taxon>Eukaryota</taxon>
        <taxon>Fungi</taxon>
        <taxon>Dikarya</taxon>
        <taxon>Ascomycota</taxon>
        <taxon>Pezizomycotina</taxon>
        <taxon>Eurotiomycetes</taxon>
        <taxon>Eurotiomycetidae</taxon>
        <taxon>Eurotiales</taxon>
        <taxon>Aspergillaceae</taxon>
        <taxon>Penicillium</taxon>
    </lineage>
</organism>
<proteinExistence type="inferred from homology"/>
<dbReference type="PANTHER" id="PTHR48022">
    <property type="entry name" value="PLASTIDIC GLUCOSE TRANSPORTER 4"/>
    <property type="match status" value="1"/>
</dbReference>
<dbReference type="Pfam" id="PF00083">
    <property type="entry name" value="Sugar_tr"/>
    <property type="match status" value="1"/>
</dbReference>
<evidence type="ECO:0000256" key="1">
    <source>
        <dbReference type="ARBA" id="ARBA00004141"/>
    </source>
</evidence>
<dbReference type="SUPFAM" id="SSF103473">
    <property type="entry name" value="MFS general substrate transporter"/>
    <property type="match status" value="1"/>
</dbReference>
<evidence type="ECO:0000256" key="4">
    <source>
        <dbReference type="ARBA" id="ARBA00022692"/>
    </source>
</evidence>
<dbReference type="Gene3D" id="1.20.1250.20">
    <property type="entry name" value="MFS general substrate transporter like domains"/>
    <property type="match status" value="1"/>
</dbReference>
<gene>
    <name evidence="10" type="ORF">PEGY_LOCUS9675</name>
</gene>
<dbReference type="PROSITE" id="PS00216">
    <property type="entry name" value="SUGAR_TRANSPORT_1"/>
    <property type="match status" value="1"/>
</dbReference>
<sequence length="495" mass="54687">MMLFGYDQGVFSGVVVTPDFLKVHGLVGPTKTKVLSTVAAIYDIGCFFGAILAFTVGGRLGRKRSILLGTVIMAVGTVLQASSYSLAQMFIGRIVLGLGNGINTATAPIWQTETAQARWRGKLVILDLGLNVGGYCIVNWINYGLSFHKGGIAWRLPIALQLFFIAVLLMTIPWLPESPRWLMAQAREEEAMEVLACVEAISPEDPRIMTQRDEIKFSIAYESDNAVPWSHLLRVNASDNTKTLRRLLLGAGTQAMQQFQGINIMSYYLPLVLMNSVGLSDKMARLLTACNATSYFIFSCAAATIVERVGRRGLMMLSCIGQFASFLIITILLYLAEGDTVYATASVAFFFLYHVAFGMGMLGVPWLYPTEINSLPMRTKGAAVSTATNWITNFAIVEITPIGIQSIGWKFWIVWTILNAVFLPIIYFLYPETANRTLEDMDAYYRSNPPLIVTGDADVISTKRPLHFVYHEDEEVQKNAKEAISGDAGYAEHVN</sequence>
<dbReference type="PANTHER" id="PTHR48022:SF26">
    <property type="entry name" value="MAJOR FACILITATOR SUPERFAMILY (MFS) PROFILE DOMAIN-CONTAINING PROTEIN-RELATED"/>
    <property type="match status" value="1"/>
</dbReference>
<reference evidence="10" key="1">
    <citation type="submission" date="2021-07" db="EMBL/GenBank/DDBJ databases">
        <authorList>
            <person name="Branca A.L. A."/>
        </authorList>
    </citation>
    <scope>NUCLEOTIDE SEQUENCE</scope>
</reference>
<dbReference type="InterPro" id="IPR020846">
    <property type="entry name" value="MFS_dom"/>
</dbReference>
<feature type="transmembrane region" description="Helical" evidence="8">
    <location>
        <begin position="123"/>
        <end position="141"/>
    </location>
</feature>
<dbReference type="Proteomes" id="UP001154252">
    <property type="component" value="Unassembled WGS sequence"/>
</dbReference>
<dbReference type="InterPro" id="IPR005829">
    <property type="entry name" value="Sugar_transporter_CS"/>
</dbReference>
<dbReference type="EMBL" id="CAJVRC010000897">
    <property type="protein sequence ID" value="CAG8908890.1"/>
    <property type="molecule type" value="Genomic_DNA"/>
</dbReference>
<dbReference type="PROSITE" id="PS50850">
    <property type="entry name" value="MFS"/>
    <property type="match status" value="1"/>
</dbReference>
<keyword evidence="4 8" id="KW-0812">Transmembrane</keyword>
<dbReference type="InterPro" id="IPR005828">
    <property type="entry name" value="MFS_sugar_transport-like"/>
</dbReference>
<evidence type="ECO:0000256" key="8">
    <source>
        <dbReference type="SAM" id="Phobius"/>
    </source>
</evidence>
<feature type="transmembrane region" description="Helical" evidence="8">
    <location>
        <begin position="286"/>
        <end position="306"/>
    </location>
</feature>
<dbReference type="InterPro" id="IPR036259">
    <property type="entry name" value="MFS_trans_sf"/>
</dbReference>
<keyword evidence="3 7" id="KW-0813">Transport</keyword>
<protein>
    <recommendedName>
        <fullName evidence="9">Major facilitator superfamily (MFS) profile domain-containing protein</fullName>
    </recommendedName>
</protein>
<comment type="caution">
    <text evidence="10">The sequence shown here is derived from an EMBL/GenBank/DDBJ whole genome shotgun (WGS) entry which is preliminary data.</text>
</comment>
<dbReference type="PRINTS" id="PR00171">
    <property type="entry name" value="SUGRTRNSPORT"/>
</dbReference>
<feature type="transmembrane region" description="Helical" evidence="8">
    <location>
        <begin position="34"/>
        <end position="54"/>
    </location>
</feature>
<name>A0A9W4KPJ0_9EURO</name>
<feature type="domain" description="Major facilitator superfamily (MFS) profile" evidence="9">
    <location>
        <begin position="1"/>
        <end position="434"/>
    </location>
</feature>
<comment type="subcellular location">
    <subcellularLocation>
        <location evidence="1">Membrane</location>
        <topology evidence="1">Multi-pass membrane protein</topology>
    </subcellularLocation>
</comment>
<dbReference type="InterPro" id="IPR050360">
    <property type="entry name" value="MFS_Sugar_Transporters"/>
</dbReference>
<evidence type="ECO:0000256" key="2">
    <source>
        <dbReference type="ARBA" id="ARBA00010992"/>
    </source>
</evidence>
<comment type="similarity">
    <text evidence="2 7">Belongs to the major facilitator superfamily. Sugar transporter (TC 2.A.1.1) family.</text>
</comment>
<keyword evidence="5 8" id="KW-1133">Transmembrane helix</keyword>
<accession>A0A9W4KPJ0</accession>
<feature type="transmembrane region" description="Helical" evidence="8">
    <location>
        <begin position="342"/>
        <end position="368"/>
    </location>
</feature>
<dbReference type="AlphaFoldDB" id="A0A9W4KPJ0"/>
<dbReference type="InterPro" id="IPR003663">
    <property type="entry name" value="Sugar/inositol_transpt"/>
</dbReference>
<dbReference type="FunFam" id="1.20.1250.20:FF:000061">
    <property type="entry name" value="MFS sugar transporter"/>
    <property type="match status" value="1"/>
</dbReference>
<feature type="transmembrane region" description="Helical" evidence="8">
    <location>
        <begin position="313"/>
        <end position="336"/>
    </location>
</feature>
<dbReference type="GO" id="GO:0005351">
    <property type="term" value="F:carbohydrate:proton symporter activity"/>
    <property type="evidence" value="ECO:0007669"/>
    <property type="project" value="TreeGrafter"/>
</dbReference>